<gene>
    <name evidence="1" type="ORF">PR048_014070</name>
</gene>
<proteinExistence type="predicted"/>
<sequence>MIFDTKLLEFKVSTSKDIELKTLCQAIYFGWPILRKFWTYREDLTCTYCLVVKGNFIVIPKGMRQEIFSCIHGAYQARGKVFWPGITFEIVSFVISCDVCNKYRKSKPKHPLLPYPVPDGPWQKVGKANQ</sequence>
<accession>A0ABQ9HTY0</accession>
<dbReference type="EMBL" id="JARBHB010000004">
    <property type="protein sequence ID" value="KAJ8887852.1"/>
    <property type="molecule type" value="Genomic_DNA"/>
</dbReference>
<dbReference type="InterPro" id="IPR050951">
    <property type="entry name" value="Retrovirus_Pol_polyprotein"/>
</dbReference>
<dbReference type="Proteomes" id="UP001159363">
    <property type="component" value="Chromosome X"/>
</dbReference>
<name>A0ABQ9HTY0_9NEOP</name>
<evidence type="ECO:0000313" key="1">
    <source>
        <dbReference type="EMBL" id="KAJ8887852.1"/>
    </source>
</evidence>
<dbReference type="PANTHER" id="PTHR37984:SF7">
    <property type="entry name" value="INTEGRASE CATALYTIC DOMAIN-CONTAINING PROTEIN"/>
    <property type="match status" value="1"/>
</dbReference>
<protein>
    <recommendedName>
        <fullName evidence="3">Integrase zinc-binding domain-containing protein</fullName>
    </recommendedName>
</protein>
<comment type="caution">
    <text evidence="1">The sequence shown here is derived from an EMBL/GenBank/DDBJ whole genome shotgun (WGS) entry which is preliminary data.</text>
</comment>
<dbReference type="PANTHER" id="PTHR37984">
    <property type="entry name" value="PROTEIN CBG26694"/>
    <property type="match status" value="1"/>
</dbReference>
<organism evidence="1 2">
    <name type="scientific">Dryococelus australis</name>
    <dbReference type="NCBI Taxonomy" id="614101"/>
    <lineage>
        <taxon>Eukaryota</taxon>
        <taxon>Metazoa</taxon>
        <taxon>Ecdysozoa</taxon>
        <taxon>Arthropoda</taxon>
        <taxon>Hexapoda</taxon>
        <taxon>Insecta</taxon>
        <taxon>Pterygota</taxon>
        <taxon>Neoptera</taxon>
        <taxon>Polyneoptera</taxon>
        <taxon>Phasmatodea</taxon>
        <taxon>Verophasmatodea</taxon>
        <taxon>Anareolatae</taxon>
        <taxon>Phasmatidae</taxon>
        <taxon>Eurycanthinae</taxon>
        <taxon>Dryococelus</taxon>
    </lineage>
</organism>
<evidence type="ECO:0000313" key="2">
    <source>
        <dbReference type="Proteomes" id="UP001159363"/>
    </source>
</evidence>
<reference evidence="1 2" key="1">
    <citation type="submission" date="2023-02" db="EMBL/GenBank/DDBJ databases">
        <title>LHISI_Scaffold_Assembly.</title>
        <authorList>
            <person name="Stuart O.P."/>
            <person name="Cleave R."/>
            <person name="Magrath M.J.L."/>
            <person name="Mikheyev A.S."/>
        </authorList>
    </citation>
    <scope>NUCLEOTIDE SEQUENCE [LARGE SCALE GENOMIC DNA]</scope>
    <source>
        <strain evidence="1">Daus_M_001</strain>
        <tissue evidence="1">Leg muscle</tissue>
    </source>
</reference>
<keyword evidence="2" id="KW-1185">Reference proteome</keyword>
<evidence type="ECO:0008006" key="3">
    <source>
        <dbReference type="Google" id="ProtNLM"/>
    </source>
</evidence>